<name>A0A834G1B4_RHOSS</name>
<organism evidence="3 4">
    <name type="scientific">Rhododendron simsii</name>
    <name type="common">Sims's rhododendron</name>
    <dbReference type="NCBI Taxonomy" id="118357"/>
    <lineage>
        <taxon>Eukaryota</taxon>
        <taxon>Viridiplantae</taxon>
        <taxon>Streptophyta</taxon>
        <taxon>Embryophyta</taxon>
        <taxon>Tracheophyta</taxon>
        <taxon>Spermatophyta</taxon>
        <taxon>Magnoliopsida</taxon>
        <taxon>eudicotyledons</taxon>
        <taxon>Gunneridae</taxon>
        <taxon>Pentapetalae</taxon>
        <taxon>asterids</taxon>
        <taxon>Ericales</taxon>
        <taxon>Ericaceae</taxon>
        <taxon>Ericoideae</taxon>
        <taxon>Rhodoreae</taxon>
        <taxon>Rhododendron</taxon>
    </lineage>
</organism>
<keyword evidence="2" id="KW-0732">Signal</keyword>
<dbReference type="SUPFAM" id="SSF48403">
    <property type="entry name" value="Ankyrin repeat"/>
    <property type="match status" value="1"/>
</dbReference>
<evidence type="ECO:0000256" key="1">
    <source>
        <dbReference type="SAM" id="Coils"/>
    </source>
</evidence>
<protein>
    <submittedName>
        <fullName evidence="3">Uncharacterized protein</fullName>
    </submittedName>
</protein>
<dbReference type="EMBL" id="WJXA01000012">
    <property type="protein sequence ID" value="KAF7123642.1"/>
    <property type="molecule type" value="Genomic_DNA"/>
</dbReference>
<dbReference type="Gene3D" id="1.25.40.20">
    <property type="entry name" value="Ankyrin repeat-containing domain"/>
    <property type="match status" value="1"/>
</dbReference>
<dbReference type="AlphaFoldDB" id="A0A834G1B4"/>
<dbReference type="GO" id="GO:0006357">
    <property type="term" value="P:regulation of transcription by RNA polymerase II"/>
    <property type="evidence" value="ECO:0007669"/>
    <property type="project" value="TreeGrafter"/>
</dbReference>
<accession>A0A834G1B4</accession>
<dbReference type="OrthoDB" id="1741349at2759"/>
<dbReference type="PANTHER" id="PTHR23335:SF30">
    <property type="entry name" value="CALMODULIN-BINDING TRANSCRIPTION ACTIVATOR 3"/>
    <property type="match status" value="1"/>
</dbReference>
<comment type="caution">
    <text evidence="3">The sequence shown here is derived from an EMBL/GenBank/DDBJ whole genome shotgun (WGS) entry which is preliminary data.</text>
</comment>
<reference evidence="3" key="1">
    <citation type="submission" date="2019-11" db="EMBL/GenBank/DDBJ databases">
        <authorList>
            <person name="Liu Y."/>
            <person name="Hou J."/>
            <person name="Li T.-Q."/>
            <person name="Guan C.-H."/>
            <person name="Wu X."/>
            <person name="Wu H.-Z."/>
            <person name="Ling F."/>
            <person name="Zhang R."/>
            <person name="Shi X.-G."/>
            <person name="Ren J.-P."/>
            <person name="Chen E.-F."/>
            <person name="Sun J.-M."/>
        </authorList>
    </citation>
    <scope>NUCLEOTIDE SEQUENCE</scope>
    <source>
        <strain evidence="3">Adult_tree_wgs_1</strain>
        <tissue evidence="3">Leaves</tissue>
    </source>
</reference>
<evidence type="ECO:0000313" key="4">
    <source>
        <dbReference type="Proteomes" id="UP000626092"/>
    </source>
</evidence>
<sequence length="310" mass="35092">MSPMNLCLLILIQPTCAEDGSALISELECNSTVEGKAEPSPLKQPHLFDGLLKQELKELDSYDKWMSKELGDVNESHVQASSGNYWETVEAEDGVDDSSISPQADLDPYTRGRFLMSQYDVENSLGYDWAIPPTLACGVSVNFRDVNGWTALHWAASCGRQEANRRTVAKSPCQGEKSMVQYPEARDQYRRLLNVVTEMQGTEFMVKELDLYFLLRNELNSAYAELEDAKCVKEMMEQEIKEYEGELAMNEASIQTQEVSLSCFAWFHVARVSLIQEEISVAGFDLEALENEEGDLRYRCIASFWLNLVM</sequence>
<dbReference type="Proteomes" id="UP000626092">
    <property type="component" value="Unassembled WGS sequence"/>
</dbReference>
<proteinExistence type="predicted"/>
<dbReference type="GO" id="GO:0003712">
    <property type="term" value="F:transcription coregulator activity"/>
    <property type="evidence" value="ECO:0007669"/>
    <property type="project" value="TreeGrafter"/>
</dbReference>
<dbReference type="GO" id="GO:0005634">
    <property type="term" value="C:nucleus"/>
    <property type="evidence" value="ECO:0007669"/>
    <property type="project" value="TreeGrafter"/>
</dbReference>
<dbReference type="PANTHER" id="PTHR23335">
    <property type="entry name" value="CALMODULIN-BINDING TRANSCRIPTION ACTIVATOR CAMTA"/>
    <property type="match status" value="1"/>
</dbReference>
<gene>
    <name evidence="3" type="ORF">RHSIM_Rhsim12G0075800</name>
</gene>
<keyword evidence="1" id="KW-0175">Coiled coil</keyword>
<dbReference type="GO" id="GO:0003690">
    <property type="term" value="F:double-stranded DNA binding"/>
    <property type="evidence" value="ECO:0007669"/>
    <property type="project" value="TreeGrafter"/>
</dbReference>
<evidence type="ECO:0000313" key="3">
    <source>
        <dbReference type="EMBL" id="KAF7123642.1"/>
    </source>
</evidence>
<keyword evidence="4" id="KW-1185">Reference proteome</keyword>
<feature type="chain" id="PRO_5032440440" evidence="2">
    <location>
        <begin position="18"/>
        <end position="310"/>
    </location>
</feature>
<feature type="signal peptide" evidence="2">
    <location>
        <begin position="1"/>
        <end position="17"/>
    </location>
</feature>
<dbReference type="InterPro" id="IPR036770">
    <property type="entry name" value="Ankyrin_rpt-contain_sf"/>
</dbReference>
<evidence type="ECO:0000256" key="2">
    <source>
        <dbReference type="SAM" id="SignalP"/>
    </source>
</evidence>
<feature type="coiled-coil region" evidence="1">
    <location>
        <begin position="219"/>
        <end position="253"/>
    </location>
</feature>